<dbReference type="InterPro" id="IPR050275">
    <property type="entry name" value="PGM_Phosphatase"/>
</dbReference>
<comment type="caution">
    <text evidence="1">The sequence shown here is derived from an EMBL/GenBank/DDBJ whole genome shotgun (WGS) entry which is preliminary data.</text>
</comment>
<dbReference type="EMBL" id="SSSM01000004">
    <property type="protein sequence ID" value="THG31061.1"/>
    <property type="molecule type" value="Genomic_DNA"/>
</dbReference>
<dbReference type="Gene3D" id="3.40.50.1240">
    <property type="entry name" value="Phosphoglycerate mutase-like"/>
    <property type="match status" value="1"/>
</dbReference>
<accession>A0A4S4FLJ4</accession>
<dbReference type="PANTHER" id="PTHR48100">
    <property type="entry name" value="BROAD-SPECIFICITY PHOSPHATASE YOR283W-RELATED"/>
    <property type="match status" value="1"/>
</dbReference>
<dbReference type="OrthoDB" id="3215466at2"/>
<dbReference type="InterPro" id="IPR029033">
    <property type="entry name" value="His_PPase_superfam"/>
</dbReference>
<gene>
    <name evidence="1" type="ORF">E6C64_10770</name>
</gene>
<protein>
    <submittedName>
        <fullName evidence="1">Histidine phosphatase family protein</fullName>
    </submittedName>
</protein>
<dbReference type="CDD" id="cd07067">
    <property type="entry name" value="HP_PGM_like"/>
    <property type="match status" value="1"/>
</dbReference>
<name>A0A4S4FLJ4_9MICO</name>
<evidence type="ECO:0000313" key="2">
    <source>
        <dbReference type="Proteomes" id="UP000309133"/>
    </source>
</evidence>
<dbReference type="GO" id="GO:0005737">
    <property type="term" value="C:cytoplasm"/>
    <property type="evidence" value="ECO:0007669"/>
    <property type="project" value="TreeGrafter"/>
</dbReference>
<keyword evidence="2" id="KW-1185">Reference proteome</keyword>
<dbReference type="Proteomes" id="UP000309133">
    <property type="component" value="Unassembled WGS sequence"/>
</dbReference>
<organism evidence="1 2">
    <name type="scientific">Naasia lichenicola</name>
    <dbReference type="NCBI Taxonomy" id="2565933"/>
    <lineage>
        <taxon>Bacteria</taxon>
        <taxon>Bacillati</taxon>
        <taxon>Actinomycetota</taxon>
        <taxon>Actinomycetes</taxon>
        <taxon>Micrococcales</taxon>
        <taxon>Microbacteriaceae</taxon>
        <taxon>Naasia</taxon>
    </lineage>
</organism>
<proteinExistence type="predicted"/>
<sequence length="212" mass="23286">MPAAAIHLVRHGEVFNPGGVLYGRLDGFGLSERGHRMAAAAAESLLGRPITRLVASPLQRTQESAAPWAERFELPIDREPRVIEPWNLFEGKVVRFGPTIVRDRSAWPLLRNPLQPSWGEPYIQISARMLAAIADAYDSVDGGEVVIVSHQLPIWTVHRQVTGRPLYHDPRKRRCALSSITTLERRGGRFVETAYADPAAAIGVGAIDTGAV</sequence>
<dbReference type="Pfam" id="PF00300">
    <property type="entry name" value="His_Phos_1"/>
    <property type="match status" value="1"/>
</dbReference>
<dbReference type="InterPro" id="IPR013078">
    <property type="entry name" value="His_Pase_superF_clade-1"/>
</dbReference>
<dbReference type="GO" id="GO:0016791">
    <property type="term" value="F:phosphatase activity"/>
    <property type="evidence" value="ECO:0007669"/>
    <property type="project" value="TreeGrafter"/>
</dbReference>
<reference evidence="1 2" key="1">
    <citation type="submission" date="2019-04" db="EMBL/GenBank/DDBJ databases">
        <authorList>
            <person name="Jiang L."/>
        </authorList>
    </citation>
    <scope>NUCLEOTIDE SEQUENCE [LARGE SCALE GENOMIC DNA]</scope>
    <source>
        <strain evidence="1 2">YIM 131853</strain>
    </source>
</reference>
<evidence type="ECO:0000313" key="1">
    <source>
        <dbReference type="EMBL" id="THG31061.1"/>
    </source>
</evidence>
<dbReference type="SMART" id="SM00855">
    <property type="entry name" value="PGAM"/>
    <property type="match status" value="1"/>
</dbReference>
<dbReference type="RefSeq" id="WP_136427478.1">
    <property type="nucleotide sequence ID" value="NZ_SSSM01000004.1"/>
</dbReference>
<dbReference type="SUPFAM" id="SSF53254">
    <property type="entry name" value="Phosphoglycerate mutase-like"/>
    <property type="match status" value="1"/>
</dbReference>
<dbReference type="AlphaFoldDB" id="A0A4S4FLJ4"/>
<dbReference type="PANTHER" id="PTHR48100:SF51">
    <property type="entry name" value="PHOSPHOGLYCERATE MUTASE"/>
    <property type="match status" value="1"/>
</dbReference>